<dbReference type="Proteomes" id="UP001152320">
    <property type="component" value="Chromosome 6"/>
</dbReference>
<evidence type="ECO:0008006" key="4">
    <source>
        <dbReference type="Google" id="ProtNLM"/>
    </source>
</evidence>
<feature type="signal peptide" evidence="1">
    <location>
        <begin position="1"/>
        <end position="18"/>
    </location>
</feature>
<dbReference type="EMBL" id="JAIZAY010000006">
    <property type="protein sequence ID" value="KAJ8040031.1"/>
    <property type="molecule type" value="Genomic_DNA"/>
</dbReference>
<sequence>MLGPVGLGVLAWSVLVSSESGVVSSVGVRPLRDFSSVSKLVLRCAVSPLSRNWLILFITPHVVTASLFCPRVSAS</sequence>
<evidence type="ECO:0000256" key="1">
    <source>
        <dbReference type="SAM" id="SignalP"/>
    </source>
</evidence>
<reference evidence="2" key="1">
    <citation type="submission" date="2021-10" db="EMBL/GenBank/DDBJ databases">
        <title>Tropical sea cucumber genome reveals ecological adaptation and Cuvierian tubules defense mechanism.</title>
        <authorList>
            <person name="Chen T."/>
        </authorList>
    </citation>
    <scope>NUCLEOTIDE SEQUENCE</scope>
    <source>
        <strain evidence="2">Nanhai2018</strain>
        <tissue evidence="2">Muscle</tissue>
    </source>
</reference>
<dbReference type="AlphaFoldDB" id="A0A9Q1C788"/>
<keyword evidence="1" id="KW-0732">Signal</keyword>
<feature type="chain" id="PRO_5040175534" description="Secreted protein" evidence="1">
    <location>
        <begin position="19"/>
        <end position="75"/>
    </location>
</feature>
<name>A0A9Q1C788_HOLLE</name>
<evidence type="ECO:0000313" key="3">
    <source>
        <dbReference type="Proteomes" id="UP001152320"/>
    </source>
</evidence>
<proteinExistence type="predicted"/>
<gene>
    <name evidence="2" type="ORF">HOLleu_14216</name>
</gene>
<organism evidence="2 3">
    <name type="scientific">Holothuria leucospilota</name>
    <name type="common">Black long sea cucumber</name>
    <name type="synonym">Mertensiothuria leucospilota</name>
    <dbReference type="NCBI Taxonomy" id="206669"/>
    <lineage>
        <taxon>Eukaryota</taxon>
        <taxon>Metazoa</taxon>
        <taxon>Echinodermata</taxon>
        <taxon>Eleutherozoa</taxon>
        <taxon>Echinozoa</taxon>
        <taxon>Holothuroidea</taxon>
        <taxon>Aspidochirotacea</taxon>
        <taxon>Aspidochirotida</taxon>
        <taxon>Holothuriidae</taxon>
        <taxon>Holothuria</taxon>
    </lineage>
</organism>
<keyword evidence="3" id="KW-1185">Reference proteome</keyword>
<accession>A0A9Q1C788</accession>
<evidence type="ECO:0000313" key="2">
    <source>
        <dbReference type="EMBL" id="KAJ8040031.1"/>
    </source>
</evidence>
<protein>
    <recommendedName>
        <fullName evidence="4">Secreted protein</fullName>
    </recommendedName>
</protein>
<comment type="caution">
    <text evidence="2">The sequence shown here is derived from an EMBL/GenBank/DDBJ whole genome shotgun (WGS) entry which is preliminary data.</text>
</comment>